<dbReference type="InterPro" id="IPR001670">
    <property type="entry name" value="ADH_Fe/GldA"/>
</dbReference>
<gene>
    <name evidence="4" type="ORF">KTH90_01730</name>
</gene>
<keyword evidence="2" id="KW-0560">Oxidoreductase</keyword>
<evidence type="ECO:0000256" key="1">
    <source>
        <dbReference type="ARBA" id="ARBA00022723"/>
    </source>
</evidence>
<accession>A0ABS6K2A2</accession>
<dbReference type="Proteomes" id="UP001314681">
    <property type="component" value="Unassembled WGS sequence"/>
</dbReference>
<dbReference type="CDD" id="cd08550">
    <property type="entry name" value="GlyDH-like"/>
    <property type="match status" value="1"/>
</dbReference>
<dbReference type="InterPro" id="IPR016205">
    <property type="entry name" value="Glycerol_DH"/>
</dbReference>
<dbReference type="EMBL" id="JAHQCX010000001">
    <property type="protein sequence ID" value="MBU9724726.1"/>
    <property type="molecule type" value="Genomic_DNA"/>
</dbReference>
<feature type="domain" description="Alcohol dehydrogenase iron-type/glycerol dehydrogenase GldA" evidence="3">
    <location>
        <begin position="16"/>
        <end position="162"/>
    </location>
</feature>
<dbReference type="Pfam" id="PF00465">
    <property type="entry name" value="Fe-ADH"/>
    <property type="match status" value="1"/>
</dbReference>
<evidence type="ECO:0000259" key="3">
    <source>
        <dbReference type="Pfam" id="PF00465"/>
    </source>
</evidence>
<dbReference type="PANTHER" id="PTHR43616:SF3">
    <property type="entry name" value="HYDROXYCARBOXYLATE DEHYDROGENASE A"/>
    <property type="match status" value="1"/>
</dbReference>
<evidence type="ECO:0000313" key="5">
    <source>
        <dbReference type="Proteomes" id="UP001314681"/>
    </source>
</evidence>
<keyword evidence="5" id="KW-1185">Reference proteome</keyword>
<protein>
    <submittedName>
        <fullName evidence="4">Iron-containing alcohol dehydrogenase family protein</fullName>
    </submittedName>
</protein>
<organism evidence="4 5">
    <name type="scientific">Diplocloster modestus</name>
    <dbReference type="NCBI Taxonomy" id="2850322"/>
    <lineage>
        <taxon>Bacteria</taxon>
        <taxon>Bacillati</taxon>
        <taxon>Bacillota</taxon>
        <taxon>Clostridia</taxon>
        <taxon>Lachnospirales</taxon>
        <taxon>Lachnospiraceae</taxon>
        <taxon>Diplocloster</taxon>
    </lineage>
</organism>
<dbReference type="PIRSF" id="PIRSF000112">
    <property type="entry name" value="Glycerol_dehydrogenase"/>
    <property type="match status" value="1"/>
</dbReference>
<dbReference type="Gene3D" id="3.40.50.1970">
    <property type="match status" value="1"/>
</dbReference>
<sequence>MRQVIHPQTDYVQTAPVQYFNRIGALKESGLFIAEWGKRAFISAGKTAYSVIEHDLTESLSDYGIVWEHQLFTGECCDENIRSLTKKARAFGADILICAGGGKSLDTGKAAAFDLSVPVVCIPTIAATCAAASAVSVIYTADGEFLRDHYYPRNPELVIVDPSIIANAPLQYLTSGIIDALSKWYEGRAAYQGLTSPDVYTRSAYTLSRLLNDLLLAKGEAAADQVCNHAAGAELTDVIDVNIFLTAMIQSLGQASTRGAAAHPIQGGLSLIPGSHQLLHGVKVAYGIIVQLFMEGKAKAEIKELSDYFHRLGVTASLKGMGLPQDEITMRTVAKKANQDPLMRKMPVPVDEVVLVKNMQLTETFIHALYQGHL</sequence>
<keyword evidence="1" id="KW-0479">Metal-binding</keyword>
<comment type="caution">
    <text evidence="4">The sequence shown here is derived from an EMBL/GenBank/DDBJ whole genome shotgun (WGS) entry which is preliminary data.</text>
</comment>
<dbReference type="Gene3D" id="1.20.1090.10">
    <property type="entry name" value="Dehydroquinate synthase-like - alpha domain"/>
    <property type="match status" value="1"/>
</dbReference>
<name>A0ABS6K2A2_9FIRM</name>
<reference evidence="4 5" key="1">
    <citation type="submission" date="2021-06" db="EMBL/GenBank/DDBJ databases">
        <title>Description of novel taxa of the family Lachnospiraceae.</title>
        <authorList>
            <person name="Chaplin A.V."/>
            <person name="Sokolova S.R."/>
            <person name="Pikina A.P."/>
            <person name="Korzhanova M."/>
            <person name="Belova V."/>
            <person name="Korostin D."/>
            <person name="Efimov B.A."/>
        </authorList>
    </citation>
    <scope>NUCLEOTIDE SEQUENCE [LARGE SCALE GENOMIC DNA]</scope>
    <source>
        <strain evidence="4 5">ASD4241</strain>
    </source>
</reference>
<evidence type="ECO:0000313" key="4">
    <source>
        <dbReference type="EMBL" id="MBU9724726.1"/>
    </source>
</evidence>
<evidence type="ECO:0000256" key="2">
    <source>
        <dbReference type="ARBA" id="ARBA00023002"/>
    </source>
</evidence>
<dbReference type="PANTHER" id="PTHR43616">
    <property type="entry name" value="GLYCEROL DEHYDROGENASE"/>
    <property type="match status" value="1"/>
</dbReference>
<dbReference type="SUPFAM" id="SSF56796">
    <property type="entry name" value="Dehydroquinate synthase-like"/>
    <property type="match status" value="1"/>
</dbReference>
<dbReference type="RefSeq" id="WP_158352749.1">
    <property type="nucleotide sequence ID" value="NZ_JAHQCX010000001.1"/>
</dbReference>
<proteinExistence type="predicted"/>